<feature type="compositionally biased region" description="Polar residues" evidence="1">
    <location>
        <begin position="1"/>
        <end position="10"/>
    </location>
</feature>
<reference evidence="3" key="1">
    <citation type="submission" date="2023-06" db="EMBL/GenBank/DDBJ databases">
        <title>Genome-scale phylogeny and comparative genomics of the fungal order Sordariales.</title>
        <authorList>
            <consortium name="Lawrence Berkeley National Laboratory"/>
            <person name="Hensen N."/>
            <person name="Bonometti L."/>
            <person name="Westerberg I."/>
            <person name="Brannstrom I.O."/>
            <person name="Guillou S."/>
            <person name="Cros-Aarteil S."/>
            <person name="Calhoun S."/>
            <person name="Haridas S."/>
            <person name="Kuo A."/>
            <person name="Mondo S."/>
            <person name="Pangilinan J."/>
            <person name="Riley R."/>
            <person name="LaButti K."/>
            <person name="Andreopoulos B."/>
            <person name="Lipzen A."/>
            <person name="Chen C."/>
            <person name="Yanf M."/>
            <person name="Daum C."/>
            <person name="Ng V."/>
            <person name="Clum A."/>
            <person name="Steindorff A."/>
            <person name="Ohm R."/>
            <person name="Martin F."/>
            <person name="Silar P."/>
            <person name="Natvig D."/>
            <person name="Lalanne C."/>
            <person name="Gautier V."/>
            <person name="Ament-velasquez S.L."/>
            <person name="Kruys A."/>
            <person name="Hutchinson M.I."/>
            <person name="Powell A.J."/>
            <person name="Barry K."/>
            <person name="Miller A.N."/>
            <person name="Grigoriev I.V."/>
            <person name="Debuchy R."/>
            <person name="Gladieux P."/>
            <person name="Thoren M.H."/>
            <person name="Johannesson H."/>
        </authorList>
    </citation>
    <scope>NUCLEOTIDE SEQUENCE</scope>
    <source>
        <strain evidence="3">SMH3391-2</strain>
    </source>
</reference>
<name>A0AA39XKT0_9PEZI</name>
<evidence type="ECO:0000256" key="2">
    <source>
        <dbReference type="SAM" id="Phobius"/>
    </source>
</evidence>
<feature type="transmembrane region" description="Helical" evidence="2">
    <location>
        <begin position="107"/>
        <end position="126"/>
    </location>
</feature>
<accession>A0AA39XKT0</accession>
<organism evidence="3 4">
    <name type="scientific">Bombardia bombarda</name>
    <dbReference type="NCBI Taxonomy" id="252184"/>
    <lineage>
        <taxon>Eukaryota</taxon>
        <taxon>Fungi</taxon>
        <taxon>Dikarya</taxon>
        <taxon>Ascomycota</taxon>
        <taxon>Pezizomycotina</taxon>
        <taxon>Sordariomycetes</taxon>
        <taxon>Sordariomycetidae</taxon>
        <taxon>Sordariales</taxon>
        <taxon>Lasiosphaeriaceae</taxon>
        <taxon>Bombardia</taxon>
    </lineage>
</organism>
<evidence type="ECO:0000313" key="4">
    <source>
        <dbReference type="Proteomes" id="UP001174934"/>
    </source>
</evidence>
<dbReference type="Proteomes" id="UP001174934">
    <property type="component" value="Unassembled WGS sequence"/>
</dbReference>
<feature type="transmembrane region" description="Helical" evidence="2">
    <location>
        <begin position="296"/>
        <end position="316"/>
    </location>
</feature>
<feature type="transmembrane region" description="Helical" evidence="2">
    <location>
        <begin position="273"/>
        <end position="290"/>
    </location>
</feature>
<evidence type="ECO:0000256" key="1">
    <source>
        <dbReference type="SAM" id="MobiDB-lite"/>
    </source>
</evidence>
<dbReference type="AlphaFoldDB" id="A0AA39XKT0"/>
<keyword evidence="2" id="KW-1133">Transmembrane helix</keyword>
<keyword evidence="4" id="KW-1185">Reference proteome</keyword>
<sequence length="364" mass="37792">MGSKISTAKQASLRRPRRSRSSLSLMANSKIYLVRNPSSGTPLKKFGSPLGQMNMVILMVEMAMAAAMVMALMVATADQVDTADQVAATVTATAVMAAMVPTVDEVVMVMAAMVVMGAMVVMVAMVPTADGVVMAMAATVVAMVDTMGRMDRITMAGTRLCTDNLTADHTGSTTTTTTRGTGILMVITITTGAPMATLASHSRGAHSPTASLTTSGVPSITRASPTMGMTTGGRMMESTEENMTQTTSRILLRLATSILTIITKTAMDTTKPMGTSTTVITMVAVVAAAVTTRGTAILWAINTSTSALLVSIAVLLRNASSRTASQTTSGAPRITRASRRELMDSTTTCHLPLPPVAMAILSVS</sequence>
<comment type="caution">
    <text evidence="3">The sequence shown here is derived from an EMBL/GenBank/DDBJ whole genome shotgun (WGS) entry which is preliminary data.</text>
</comment>
<protein>
    <submittedName>
        <fullName evidence="3">Uncharacterized protein</fullName>
    </submittedName>
</protein>
<feature type="transmembrane region" description="Helical" evidence="2">
    <location>
        <begin position="55"/>
        <end position="77"/>
    </location>
</feature>
<keyword evidence="2" id="KW-0472">Membrane</keyword>
<evidence type="ECO:0000313" key="3">
    <source>
        <dbReference type="EMBL" id="KAK0635456.1"/>
    </source>
</evidence>
<keyword evidence="2" id="KW-0812">Transmembrane</keyword>
<proteinExistence type="predicted"/>
<feature type="region of interest" description="Disordered" evidence="1">
    <location>
        <begin position="199"/>
        <end position="228"/>
    </location>
</feature>
<gene>
    <name evidence="3" type="ORF">B0T17DRAFT_516311</name>
</gene>
<dbReference type="EMBL" id="JAULSR010000001">
    <property type="protein sequence ID" value="KAK0635456.1"/>
    <property type="molecule type" value="Genomic_DNA"/>
</dbReference>
<feature type="compositionally biased region" description="Polar residues" evidence="1">
    <location>
        <begin position="208"/>
        <end position="224"/>
    </location>
</feature>
<feature type="region of interest" description="Disordered" evidence="1">
    <location>
        <begin position="1"/>
        <end position="21"/>
    </location>
</feature>